<dbReference type="EMBL" id="CAJOBP010015709">
    <property type="protein sequence ID" value="CAF4581917.1"/>
    <property type="molecule type" value="Genomic_DNA"/>
</dbReference>
<dbReference type="PANTHER" id="PTHR43369:SF2">
    <property type="entry name" value="PHOSPHORIBOSYLGLYCINAMIDE FORMYLTRANSFERASE"/>
    <property type="match status" value="1"/>
</dbReference>
<organism evidence="6 7">
    <name type="scientific">Rotaria socialis</name>
    <dbReference type="NCBI Taxonomy" id="392032"/>
    <lineage>
        <taxon>Eukaryota</taxon>
        <taxon>Metazoa</taxon>
        <taxon>Spiralia</taxon>
        <taxon>Gnathifera</taxon>
        <taxon>Rotifera</taxon>
        <taxon>Eurotatoria</taxon>
        <taxon>Bdelloidea</taxon>
        <taxon>Philodinida</taxon>
        <taxon>Philodinidae</taxon>
        <taxon>Rotaria</taxon>
    </lineage>
</organism>
<gene>
    <name evidence="6" type="ORF">UJA718_LOCUS30665</name>
</gene>
<dbReference type="SUPFAM" id="SSF53328">
    <property type="entry name" value="Formyltransferase"/>
    <property type="match status" value="1"/>
</dbReference>
<name>A0A821B173_9BILA</name>
<proteinExistence type="predicted"/>
<feature type="domain" description="Formyl transferase N-terminal" evidence="5">
    <location>
        <begin position="5"/>
        <end position="101"/>
    </location>
</feature>
<dbReference type="InterPro" id="IPR002376">
    <property type="entry name" value="Formyl_transf_N"/>
</dbReference>
<keyword evidence="7" id="KW-1185">Reference proteome</keyword>
<keyword evidence="4" id="KW-0658">Purine biosynthesis</keyword>
<comment type="pathway">
    <text evidence="1">Purine metabolism; IMP biosynthesis via de novo pathway; N(2)-formyl-N(1)-(5-phospho-D-ribosyl)glycinamide from N(1)-(5-phospho-D-ribosyl)glycinamide (10-formyl THF route): step 1/1.</text>
</comment>
<dbReference type="EC" id="2.1.2.2" evidence="2"/>
<evidence type="ECO:0000259" key="5">
    <source>
        <dbReference type="Pfam" id="PF00551"/>
    </source>
</evidence>
<comment type="caution">
    <text evidence="6">The sequence shown here is derived from an EMBL/GenBank/DDBJ whole genome shotgun (WGS) entry which is preliminary data.</text>
</comment>
<accession>A0A821B173</accession>
<dbReference type="InterPro" id="IPR036477">
    <property type="entry name" value="Formyl_transf_N_sf"/>
</dbReference>
<sequence length="131" mass="14591">VLDRYACRLSPSFIQAWRGRLLNVYPSLLPSFRHSTSPIRDALQAGIRITGVTVHFIAEPDTDNDGPIIAQESIHVTPTENEMQLESRLRTLEQQLYPKAIDMVASGKIIYQGKKRVGKVNIAPTIASSAY</sequence>
<evidence type="ECO:0000256" key="4">
    <source>
        <dbReference type="ARBA" id="ARBA00022755"/>
    </source>
</evidence>
<dbReference type="Proteomes" id="UP000663873">
    <property type="component" value="Unassembled WGS sequence"/>
</dbReference>
<dbReference type="GO" id="GO:0006189">
    <property type="term" value="P:'de novo' IMP biosynthetic process"/>
    <property type="evidence" value="ECO:0007669"/>
    <property type="project" value="TreeGrafter"/>
</dbReference>
<dbReference type="Gene3D" id="3.40.50.170">
    <property type="entry name" value="Formyl transferase, N-terminal domain"/>
    <property type="match status" value="1"/>
</dbReference>
<reference evidence="6" key="1">
    <citation type="submission" date="2021-02" db="EMBL/GenBank/DDBJ databases">
        <authorList>
            <person name="Nowell W R."/>
        </authorList>
    </citation>
    <scope>NUCLEOTIDE SEQUENCE</scope>
</reference>
<dbReference type="PANTHER" id="PTHR43369">
    <property type="entry name" value="PHOSPHORIBOSYLGLYCINAMIDE FORMYLTRANSFERASE"/>
    <property type="match status" value="1"/>
</dbReference>
<protein>
    <recommendedName>
        <fullName evidence="2">phosphoribosylglycinamide formyltransferase 1</fullName>
        <ecNumber evidence="2">2.1.2.2</ecNumber>
    </recommendedName>
</protein>
<keyword evidence="3" id="KW-0808">Transferase</keyword>
<dbReference type="AlphaFoldDB" id="A0A821B173"/>
<dbReference type="GO" id="GO:0004644">
    <property type="term" value="F:phosphoribosylglycinamide formyltransferase activity"/>
    <property type="evidence" value="ECO:0007669"/>
    <property type="project" value="UniProtKB-EC"/>
</dbReference>
<dbReference type="GO" id="GO:0005737">
    <property type="term" value="C:cytoplasm"/>
    <property type="evidence" value="ECO:0007669"/>
    <property type="project" value="TreeGrafter"/>
</dbReference>
<dbReference type="Pfam" id="PF00551">
    <property type="entry name" value="Formyl_trans_N"/>
    <property type="match status" value="1"/>
</dbReference>
<feature type="non-terminal residue" evidence="6">
    <location>
        <position position="1"/>
    </location>
</feature>
<evidence type="ECO:0000256" key="3">
    <source>
        <dbReference type="ARBA" id="ARBA00022679"/>
    </source>
</evidence>
<evidence type="ECO:0000313" key="7">
    <source>
        <dbReference type="Proteomes" id="UP000663873"/>
    </source>
</evidence>
<evidence type="ECO:0000256" key="2">
    <source>
        <dbReference type="ARBA" id="ARBA00012254"/>
    </source>
</evidence>
<evidence type="ECO:0000256" key="1">
    <source>
        <dbReference type="ARBA" id="ARBA00005054"/>
    </source>
</evidence>
<evidence type="ECO:0000313" key="6">
    <source>
        <dbReference type="EMBL" id="CAF4581917.1"/>
    </source>
</evidence>